<accession>A0ACB8C9N8</accession>
<organism evidence="1 2">
    <name type="scientific">Dermacentor silvarum</name>
    <name type="common">Tick</name>
    <dbReference type="NCBI Taxonomy" id="543639"/>
    <lineage>
        <taxon>Eukaryota</taxon>
        <taxon>Metazoa</taxon>
        <taxon>Ecdysozoa</taxon>
        <taxon>Arthropoda</taxon>
        <taxon>Chelicerata</taxon>
        <taxon>Arachnida</taxon>
        <taxon>Acari</taxon>
        <taxon>Parasitiformes</taxon>
        <taxon>Ixodida</taxon>
        <taxon>Ixodoidea</taxon>
        <taxon>Ixodidae</taxon>
        <taxon>Rhipicephalinae</taxon>
        <taxon>Dermacentor</taxon>
    </lineage>
</organism>
<sequence length="690" mass="74731">MPSGKTPKFESVPTKDPEDDGGARRETDPDFMCGIFGYRPPWLQRFAKAYYFLLFYTLFGIFQGALKAYLNGCISTLEKKFGLTGKTFGVILIADNISALFASLLIGYYATKISRPKIIAFGVWISVLGCFCSVLPYLIYGPGFINQGGPMLGAKSPGASHSSRAQLKFCTAAEQDLSEGTSNVTDETPAPTAIVAVCLLFLANFLNGIGGTAFYISGATYTDDNVKKKNSPVYFSLIMSLRLVGPMLGYVSASVCLSIYESPFEKPGINRKHPNWIGAWWLGFVIWGGAMALMSLPMSLFPKHIRRSSAHAINETKKNEPKSLGEKIASDAREFKTAVSRLSKNPVLMWKMATLIFVINAIGGYVSMFPKYVENQYRVSASKASLFTGPTKVLAMMVGLFLGGMIIRFWKPRARTIGLLGAFADFINISFLFAGIFLGCSGWQLAGTRVESDGRLSLSNPCNEHCDCPTGRFQPVCHVAQRATYFSPCAAGCLDRGNGSMDCSCITEAMGTDTDAALPNMATGFCDFPCQNLFILVSIISLGKLISQLSRVGSTLITLRCVDPADKGIAVGMLAGCLNFLGAIPYPLIYTAIFDATCLVWEDRGGRRGNCSFYDVDKLRVAYHAVTIIFMTLGLVCQLIMSYYAKRVTDMYGEAELREGDAAASKAGNGALELNAINGAPAGKTMPTSS</sequence>
<proteinExistence type="predicted"/>
<protein>
    <submittedName>
        <fullName evidence="1">Uncharacterized protein</fullName>
    </submittedName>
</protein>
<gene>
    <name evidence="1" type="ORF">HPB49_013845</name>
</gene>
<dbReference type="Proteomes" id="UP000821865">
    <property type="component" value="Chromosome 8"/>
</dbReference>
<name>A0ACB8C9N8_DERSI</name>
<keyword evidence="2" id="KW-1185">Reference proteome</keyword>
<comment type="caution">
    <text evidence="1">The sequence shown here is derived from an EMBL/GenBank/DDBJ whole genome shotgun (WGS) entry which is preliminary data.</text>
</comment>
<dbReference type="EMBL" id="CM023477">
    <property type="protein sequence ID" value="KAH7937628.1"/>
    <property type="molecule type" value="Genomic_DNA"/>
</dbReference>
<reference evidence="1" key="1">
    <citation type="submission" date="2020-05" db="EMBL/GenBank/DDBJ databases">
        <title>Large-scale comparative analyses of tick genomes elucidate their genetic diversity and vector capacities.</title>
        <authorList>
            <person name="Jia N."/>
            <person name="Wang J."/>
            <person name="Shi W."/>
            <person name="Du L."/>
            <person name="Sun Y."/>
            <person name="Zhan W."/>
            <person name="Jiang J."/>
            <person name="Wang Q."/>
            <person name="Zhang B."/>
            <person name="Ji P."/>
            <person name="Sakyi L.B."/>
            <person name="Cui X."/>
            <person name="Yuan T."/>
            <person name="Jiang B."/>
            <person name="Yang W."/>
            <person name="Lam T.T.-Y."/>
            <person name="Chang Q."/>
            <person name="Ding S."/>
            <person name="Wang X."/>
            <person name="Zhu J."/>
            <person name="Ruan X."/>
            <person name="Zhao L."/>
            <person name="Wei J."/>
            <person name="Que T."/>
            <person name="Du C."/>
            <person name="Cheng J."/>
            <person name="Dai P."/>
            <person name="Han X."/>
            <person name="Huang E."/>
            <person name="Gao Y."/>
            <person name="Liu J."/>
            <person name="Shao H."/>
            <person name="Ye R."/>
            <person name="Li L."/>
            <person name="Wei W."/>
            <person name="Wang X."/>
            <person name="Wang C."/>
            <person name="Yang T."/>
            <person name="Huo Q."/>
            <person name="Li W."/>
            <person name="Guo W."/>
            <person name="Chen H."/>
            <person name="Zhou L."/>
            <person name="Ni X."/>
            <person name="Tian J."/>
            <person name="Zhou Y."/>
            <person name="Sheng Y."/>
            <person name="Liu T."/>
            <person name="Pan Y."/>
            <person name="Xia L."/>
            <person name="Li J."/>
            <person name="Zhao F."/>
            <person name="Cao W."/>
        </authorList>
    </citation>
    <scope>NUCLEOTIDE SEQUENCE</scope>
    <source>
        <strain evidence="1">Dsil-2018</strain>
    </source>
</reference>
<evidence type="ECO:0000313" key="1">
    <source>
        <dbReference type="EMBL" id="KAH7937628.1"/>
    </source>
</evidence>
<evidence type="ECO:0000313" key="2">
    <source>
        <dbReference type="Proteomes" id="UP000821865"/>
    </source>
</evidence>